<organism evidence="7 8">
    <name type="scientific">Pyrenophora tritici-repentis</name>
    <dbReference type="NCBI Taxonomy" id="45151"/>
    <lineage>
        <taxon>Eukaryota</taxon>
        <taxon>Fungi</taxon>
        <taxon>Dikarya</taxon>
        <taxon>Ascomycota</taxon>
        <taxon>Pezizomycotina</taxon>
        <taxon>Dothideomycetes</taxon>
        <taxon>Pleosporomycetidae</taxon>
        <taxon>Pleosporales</taxon>
        <taxon>Pleosporineae</taxon>
        <taxon>Pleosporaceae</taxon>
        <taxon>Pyrenophora</taxon>
    </lineage>
</organism>
<keyword evidence="8" id="KW-1185">Reference proteome</keyword>
<gene>
    <name evidence="7" type="ORF">Ptr86124_007552</name>
    <name evidence="6" type="ORF">PtrM4_019570</name>
</gene>
<feature type="transmembrane region" description="Helical" evidence="5">
    <location>
        <begin position="383"/>
        <end position="409"/>
    </location>
</feature>
<feature type="transmembrane region" description="Helical" evidence="5">
    <location>
        <begin position="85"/>
        <end position="103"/>
    </location>
</feature>
<dbReference type="InterPro" id="IPR036259">
    <property type="entry name" value="MFS_trans_sf"/>
</dbReference>
<dbReference type="Pfam" id="PF07690">
    <property type="entry name" value="MFS_1"/>
    <property type="match status" value="1"/>
</dbReference>
<feature type="transmembrane region" description="Helical" evidence="5">
    <location>
        <begin position="330"/>
        <end position="350"/>
    </location>
</feature>
<keyword evidence="4 5" id="KW-0472">Membrane</keyword>
<name>A0A2W1F315_9PLEO</name>
<reference evidence="7" key="3">
    <citation type="journal article" date="2022" name="bioRxiv">
        <title>A global pangenome for the wheat fungal pathogen Pyrenophora tritici-repentis and prediction of effector protein structural homology.</title>
        <authorList>
            <person name="Moolhuijzen P."/>
            <person name="See P.T."/>
            <person name="Shi G."/>
            <person name="Powell H.R."/>
            <person name="Cockram J."/>
            <person name="Jorgensen L.N."/>
            <person name="Benslimane H."/>
            <person name="Strelkov S.E."/>
            <person name="Turner J."/>
            <person name="Liu Z."/>
            <person name="Moffat C.S."/>
        </authorList>
    </citation>
    <scope>NUCLEOTIDE SEQUENCE</scope>
    <source>
        <strain evidence="7">86-124</strain>
    </source>
</reference>
<dbReference type="EMBL" id="NQIK02000001">
    <property type="protein sequence ID" value="KAF7577717.1"/>
    <property type="molecule type" value="Genomic_DNA"/>
</dbReference>
<evidence type="ECO:0000313" key="6">
    <source>
        <dbReference type="EMBL" id="KAF7577717.1"/>
    </source>
</evidence>
<evidence type="ECO:0000313" key="8">
    <source>
        <dbReference type="Proteomes" id="UP000249757"/>
    </source>
</evidence>
<dbReference type="Proteomes" id="UP000249757">
    <property type="component" value="Unassembled WGS sequence"/>
</dbReference>
<dbReference type="EMBL" id="NRDI02000009">
    <property type="protein sequence ID" value="KAI1513650.1"/>
    <property type="molecule type" value="Genomic_DNA"/>
</dbReference>
<dbReference type="AlphaFoldDB" id="A0A2W1F315"/>
<reference evidence="7" key="2">
    <citation type="submission" date="2021-05" db="EMBL/GenBank/DDBJ databases">
        <authorList>
            <person name="Moolhuijzen P.M."/>
            <person name="Moffat C.S."/>
        </authorList>
    </citation>
    <scope>NUCLEOTIDE SEQUENCE</scope>
    <source>
        <strain evidence="7">86-124</strain>
    </source>
</reference>
<feature type="transmembrane region" description="Helical" evidence="5">
    <location>
        <begin position="357"/>
        <end position="377"/>
    </location>
</feature>
<dbReference type="InterPro" id="IPR049680">
    <property type="entry name" value="FLVCR1-2_SLC49-like"/>
</dbReference>
<reference evidence="8" key="4">
    <citation type="journal article" date="2022" name="Microb. Genom.">
        <title>A global pangenome for the wheat fungal pathogen Pyrenophora tritici-repentis and prediction of effector protein structural homology.</title>
        <authorList>
            <person name="Moolhuijzen P.M."/>
            <person name="See P.T."/>
            <person name="Shi G."/>
            <person name="Powell H.R."/>
            <person name="Cockram J."/>
            <person name="Jorgensen L.N."/>
            <person name="Benslimane H."/>
            <person name="Strelkov S.E."/>
            <person name="Turner J."/>
            <person name="Liu Z."/>
            <person name="Moffat C.S."/>
        </authorList>
    </citation>
    <scope>NUCLEOTIDE SEQUENCE [LARGE SCALE GENOMIC DNA]</scope>
</reference>
<comment type="caution">
    <text evidence="7">The sequence shown here is derived from an EMBL/GenBank/DDBJ whole genome shotgun (WGS) entry which is preliminary data.</text>
</comment>
<dbReference type="Gene3D" id="1.20.1250.20">
    <property type="entry name" value="MFS general substrate transporter like domains"/>
    <property type="match status" value="1"/>
</dbReference>
<keyword evidence="3 5" id="KW-1133">Transmembrane helix</keyword>
<protein>
    <submittedName>
        <fullName evidence="6">AraJ, Arabinose efflux permease</fullName>
    </submittedName>
    <submittedName>
        <fullName evidence="7">MFS-1 domain containing protein</fullName>
    </submittedName>
</protein>
<dbReference type="GO" id="GO:0022857">
    <property type="term" value="F:transmembrane transporter activity"/>
    <property type="evidence" value="ECO:0007669"/>
    <property type="project" value="InterPro"/>
</dbReference>
<feature type="transmembrane region" description="Helical" evidence="5">
    <location>
        <begin position="471"/>
        <end position="492"/>
    </location>
</feature>
<evidence type="ECO:0000256" key="2">
    <source>
        <dbReference type="ARBA" id="ARBA00022692"/>
    </source>
</evidence>
<proteinExistence type="predicted"/>
<comment type="subcellular location">
    <subcellularLocation>
        <location evidence="1">Membrane</location>
        <topology evidence="1">Multi-pass membrane protein</topology>
    </subcellularLocation>
</comment>
<dbReference type="Proteomes" id="UP000245464">
    <property type="component" value="Chromosome 1"/>
</dbReference>
<feature type="transmembrane region" description="Helical" evidence="5">
    <location>
        <begin position="293"/>
        <end position="318"/>
    </location>
</feature>
<evidence type="ECO:0000256" key="5">
    <source>
        <dbReference type="SAM" id="Phobius"/>
    </source>
</evidence>
<feature type="transmembrane region" description="Helical" evidence="5">
    <location>
        <begin position="152"/>
        <end position="170"/>
    </location>
</feature>
<evidence type="ECO:0000256" key="1">
    <source>
        <dbReference type="ARBA" id="ARBA00004141"/>
    </source>
</evidence>
<dbReference type="SUPFAM" id="SSF103473">
    <property type="entry name" value="MFS general substrate transporter"/>
    <property type="match status" value="1"/>
</dbReference>
<dbReference type="OrthoDB" id="422206at2759"/>
<feature type="transmembrane region" description="Helical" evidence="5">
    <location>
        <begin position="123"/>
        <end position="145"/>
    </location>
</feature>
<evidence type="ECO:0000256" key="4">
    <source>
        <dbReference type="ARBA" id="ARBA00023136"/>
    </source>
</evidence>
<dbReference type="PANTHER" id="PTHR10924">
    <property type="entry name" value="MAJOR FACILITATOR SUPERFAMILY PROTEIN-RELATED"/>
    <property type="match status" value="1"/>
</dbReference>
<dbReference type="OMA" id="STICWTG"/>
<reference evidence="6" key="1">
    <citation type="journal article" date="2018" name="BMC Genomics">
        <title>Comparative genomics of the wheat fungal pathogen Pyrenophora tritici-repentis reveals chromosomal variations and genome plasticity.</title>
        <authorList>
            <person name="Moolhuijzen P."/>
            <person name="See P.T."/>
            <person name="Hane J.K."/>
            <person name="Shi G."/>
            <person name="Liu Z."/>
            <person name="Oliver R.P."/>
            <person name="Moffat C.S."/>
        </authorList>
    </citation>
    <scope>NUCLEOTIDE SEQUENCE [LARGE SCALE GENOMIC DNA]</scope>
    <source>
        <strain evidence="6">M4</strain>
    </source>
</reference>
<sequence>MDGLSHTQTRDPMLKNAAGFSKEDEIVSPVSGSRRTAYDIDGIVEMDEDVEAREVSKWKMASFGRRGRNQRSNSTTGFKVYKRRWIGLAQIVLLNIVASWDWLTFAPISSDAAIYLGVTETDINWLSTAFLFAFAVTCPVTIYLLHRGPKPSLIAGSVLILLGNWIRYAGTQIEGGKFSVVMVGQILCGLSQPFVLAAPTRYSDLWFTTKGRIGATAVASMASPVGGAVASLVNPALGDTDQVVLIVAIIATAACLPSAFIPASPPTPPAASSTISKTPVLTSLRVMFRSPPFYLAFITFSAYVGLFNAFSSLLNQIFYPYGYTEDEAGLCGAVFIIVGLVACAIISPIIDRTHAYLFGVKLFVPVIVAAYIAIIFAPQTRTIVMPYVFSGLLGAASFSLLPVALEYLVEITFPASPEISSTICWLGGQVLGGIFILIMDALKDGRPVDLEAVRDAGRNNATGGDKPPGHMLWGLVFQGAVALAVLPLPMALGVRRLGMQTTEGRLNKDRTAEGVLVGQVPDRDLER</sequence>
<dbReference type="GO" id="GO:0016020">
    <property type="term" value="C:membrane"/>
    <property type="evidence" value="ECO:0007669"/>
    <property type="project" value="UniProtKB-SubCell"/>
</dbReference>
<evidence type="ECO:0000313" key="7">
    <source>
        <dbReference type="EMBL" id="KAI1513650.1"/>
    </source>
</evidence>
<accession>A0A2W1F315</accession>
<feature type="transmembrane region" description="Helical" evidence="5">
    <location>
        <begin position="243"/>
        <end position="263"/>
    </location>
</feature>
<keyword evidence="2 5" id="KW-0812">Transmembrane</keyword>
<dbReference type="PANTHER" id="PTHR10924:SF6">
    <property type="entry name" value="SOLUTE CARRIER FAMILY 49 MEMBER A3"/>
    <property type="match status" value="1"/>
</dbReference>
<evidence type="ECO:0000256" key="3">
    <source>
        <dbReference type="ARBA" id="ARBA00022989"/>
    </source>
</evidence>
<dbReference type="InterPro" id="IPR011701">
    <property type="entry name" value="MFS"/>
</dbReference>
<feature type="transmembrane region" description="Helical" evidence="5">
    <location>
        <begin position="217"/>
        <end position="237"/>
    </location>
</feature>